<reference evidence="1 2" key="1">
    <citation type="submission" date="2024-01" db="EMBL/GenBank/DDBJ databases">
        <title>Genomic insights into the taxonomy and metabolism of the cyanobacterium Pannus brasiliensis CCIBt3594.</title>
        <authorList>
            <person name="Machado M."/>
            <person name="Botero N.B."/>
            <person name="Andreote A.P.D."/>
            <person name="Feitosa A.M.T."/>
            <person name="Popin R."/>
            <person name="Sivonen K."/>
            <person name="Fiore M.F."/>
        </authorList>
    </citation>
    <scope>NUCLEOTIDE SEQUENCE [LARGE SCALE GENOMIC DNA]</scope>
    <source>
        <strain evidence="1 2">CCIBt3594</strain>
    </source>
</reference>
<dbReference type="Proteomes" id="UP001328733">
    <property type="component" value="Unassembled WGS sequence"/>
</dbReference>
<sequence>MNARQYIADNQHVLIPLYLPLLRVDQILSLLAGYEDALPPHHEDRELYNSIAKAVVEQVFVHLPELKELIEREKGQEESDTEETASEPEIVEIKIIPVNGTPEIDINAFLDKHWNRPITLTINYAYLFNLLSCIHYRRDETNTNADEKAALSLISDKILRQTLAQFPECTPVHVKFNVPVPSNPDAN</sequence>
<proteinExistence type="predicted"/>
<organism evidence="1 2">
    <name type="scientific">Pannus brasiliensis CCIBt3594</name>
    <dbReference type="NCBI Taxonomy" id="1427578"/>
    <lineage>
        <taxon>Bacteria</taxon>
        <taxon>Bacillati</taxon>
        <taxon>Cyanobacteriota</taxon>
        <taxon>Cyanophyceae</taxon>
        <taxon>Oscillatoriophycideae</taxon>
        <taxon>Chroococcales</taxon>
        <taxon>Microcystaceae</taxon>
        <taxon>Pannus</taxon>
    </lineage>
</organism>
<comment type="caution">
    <text evidence="1">The sequence shown here is derived from an EMBL/GenBank/DDBJ whole genome shotgun (WGS) entry which is preliminary data.</text>
</comment>
<keyword evidence="2" id="KW-1185">Reference proteome</keyword>
<name>A0AAW9QHN1_9CHRO</name>
<dbReference type="EMBL" id="JBAFSM010000007">
    <property type="protein sequence ID" value="MEG3436520.1"/>
    <property type="molecule type" value="Genomic_DNA"/>
</dbReference>
<dbReference type="RefSeq" id="WP_332863978.1">
    <property type="nucleotide sequence ID" value="NZ_JBAFSM010000007.1"/>
</dbReference>
<evidence type="ECO:0000313" key="2">
    <source>
        <dbReference type="Proteomes" id="UP001328733"/>
    </source>
</evidence>
<accession>A0AAW9QHN1</accession>
<evidence type="ECO:0000313" key="1">
    <source>
        <dbReference type="EMBL" id="MEG3436520.1"/>
    </source>
</evidence>
<protein>
    <submittedName>
        <fullName evidence="1">Uncharacterized protein</fullName>
    </submittedName>
</protein>
<gene>
    <name evidence="1" type="ORF">V0288_05260</name>
</gene>
<dbReference type="AlphaFoldDB" id="A0AAW9QHN1"/>